<name>A0A3B1E011_9ZZZZ</name>
<organism evidence="1">
    <name type="scientific">hydrothermal vent metagenome</name>
    <dbReference type="NCBI Taxonomy" id="652676"/>
    <lineage>
        <taxon>unclassified sequences</taxon>
        <taxon>metagenomes</taxon>
        <taxon>ecological metagenomes</taxon>
    </lineage>
</organism>
<dbReference type="EMBL" id="UOGK01000640">
    <property type="protein sequence ID" value="VAX42078.1"/>
    <property type="molecule type" value="Genomic_DNA"/>
</dbReference>
<dbReference type="AlphaFoldDB" id="A0A3B1E011"/>
<reference evidence="1" key="1">
    <citation type="submission" date="2018-06" db="EMBL/GenBank/DDBJ databases">
        <authorList>
            <person name="Zhirakovskaya E."/>
        </authorList>
    </citation>
    <scope>NUCLEOTIDE SEQUENCE</scope>
</reference>
<gene>
    <name evidence="1" type="ORF">MNBD_PLANCTO03-387</name>
</gene>
<accession>A0A3B1E011</accession>
<proteinExistence type="predicted"/>
<sequence>MRTTKQYGWSLLAAVVASATCAAAQPVIGPQQIVDPNNTTGAAVNETTMALTDANPNHIVGGWNDYRTQVRSVFTRSWDGGLTWFDEEIRPPVGNRTSVEGDPMTAYDHRDGTLYVGAMAFGGGGGIFVARKDPNDTFFQP</sequence>
<dbReference type="InterPro" id="IPR036278">
    <property type="entry name" value="Sialidase_sf"/>
</dbReference>
<dbReference type="CDD" id="cd15482">
    <property type="entry name" value="Sialidase_non-viral"/>
    <property type="match status" value="1"/>
</dbReference>
<feature type="non-terminal residue" evidence="1">
    <location>
        <position position="141"/>
    </location>
</feature>
<dbReference type="SUPFAM" id="SSF50939">
    <property type="entry name" value="Sialidases"/>
    <property type="match status" value="1"/>
</dbReference>
<evidence type="ECO:0000313" key="1">
    <source>
        <dbReference type="EMBL" id="VAX42078.1"/>
    </source>
</evidence>
<protein>
    <submittedName>
        <fullName evidence="1">Uncharacterized protein</fullName>
    </submittedName>
</protein>